<sequence length="154" mass="17450">MWLNLANEEYKAICDWLSTLLQKNSILRKEVELPEETSVCYLSCYVALLVSVCCLLVNETENITLSCSYSSAYSLLWYRQDHTSAPQFLMLILQNSGKVIQSSDERLSGKLNVDKNRVDLEIPFSTVKESAVYFCALQTTVTGNQTLLYKNLTA</sequence>
<name>A0A8C2I681_CYPCA</name>
<evidence type="ECO:0000313" key="7">
    <source>
        <dbReference type="Proteomes" id="UP000694701"/>
    </source>
</evidence>
<dbReference type="PANTHER" id="PTHR19367">
    <property type="entry name" value="T-CELL RECEPTOR ALPHA CHAIN V REGION"/>
    <property type="match status" value="1"/>
</dbReference>
<evidence type="ECO:0000256" key="4">
    <source>
        <dbReference type="ARBA" id="ARBA00023319"/>
    </source>
</evidence>
<keyword evidence="4" id="KW-0393">Immunoglobulin domain</keyword>
<evidence type="ECO:0000256" key="1">
    <source>
        <dbReference type="ARBA" id="ARBA00022729"/>
    </source>
</evidence>
<keyword evidence="2" id="KW-1064">Adaptive immunity</keyword>
<accession>A0A8C2I681</accession>
<protein>
    <submittedName>
        <fullName evidence="6">T-cell receptor alpha/delta variable 20.0</fullName>
    </submittedName>
</protein>
<reference evidence="6" key="1">
    <citation type="submission" date="2025-08" db="UniProtKB">
        <authorList>
            <consortium name="Ensembl"/>
        </authorList>
    </citation>
    <scope>IDENTIFICATION</scope>
</reference>
<evidence type="ECO:0000313" key="6">
    <source>
        <dbReference type="Ensembl" id="ENSCCRP00020075136.1"/>
    </source>
</evidence>
<dbReference type="PANTHER" id="PTHR19367:SF18">
    <property type="entry name" value="T CELL RECEPTOR ALPHA VARIABLE 16"/>
    <property type="match status" value="1"/>
</dbReference>
<dbReference type="GO" id="GO:0002250">
    <property type="term" value="P:adaptive immune response"/>
    <property type="evidence" value="ECO:0007669"/>
    <property type="project" value="UniProtKB-KW"/>
</dbReference>
<keyword evidence="1" id="KW-0732">Signal</keyword>
<evidence type="ECO:0000256" key="3">
    <source>
        <dbReference type="ARBA" id="ARBA00023170"/>
    </source>
</evidence>
<keyword evidence="3" id="KW-0675">Receptor</keyword>
<dbReference type="Pfam" id="PF07686">
    <property type="entry name" value="V-set"/>
    <property type="match status" value="1"/>
</dbReference>
<evidence type="ECO:0000259" key="5">
    <source>
        <dbReference type="SMART" id="SM00406"/>
    </source>
</evidence>
<dbReference type="Gene3D" id="2.60.40.10">
    <property type="entry name" value="Immunoglobulins"/>
    <property type="match status" value="1"/>
</dbReference>
<dbReference type="SUPFAM" id="SSF48726">
    <property type="entry name" value="Immunoglobulin"/>
    <property type="match status" value="1"/>
</dbReference>
<dbReference type="AlphaFoldDB" id="A0A8C2I681"/>
<dbReference type="InterPro" id="IPR036179">
    <property type="entry name" value="Ig-like_dom_sf"/>
</dbReference>
<proteinExistence type="predicted"/>
<dbReference type="InterPro" id="IPR013783">
    <property type="entry name" value="Ig-like_fold"/>
</dbReference>
<dbReference type="InterPro" id="IPR051287">
    <property type="entry name" value="TCR_variable_region"/>
</dbReference>
<feature type="domain" description="Immunoglobulin V-set" evidence="5">
    <location>
        <begin position="62"/>
        <end position="137"/>
    </location>
</feature>
<dbReference type="Ensembl" id="ENSCCRT00020082401.1">
    <property type="protein sequence ID" value="ENSCCRP00020075136.1"/>
    <property type="gene ID" value="ENSCCRG00020035008.1"/>
</dbReference>
<organism evidence="6 7">
    <name type="scientific">Cyprinus carpio</name>
    <name type="common">Common carp</name>
    <dbReference type="NCBI Taxonomy" id="7962"/>
    <lineage>
        <taxon>Eukaryota</taxon>
        <taxon>Metazoa</taxon>
        <taxon>Chordata</taxon>
        <taxon>Craniata</taxon>
        <taxon>Vertebrata</taxon>
        <taxon>Euteleostomi</taxon>
        <taxon>Actinopterygii</taxon>
        <taxon>Neopterygii</taxon>
        <taxon>Teleostei</taxon>
        <taxon>Ostariophysi</taxon>
        <taxon>Cypriniformes</taxon>
        <taxon>Cyprinidae</taxon>
        <taxon>Cyprininae</taxon>
        <taxon>Cyprinus</taxon>
    </lineage>
</organism>
<keyword evidence="2" id="KW-0391">Immunity</keyword>
<dbReference type="InterPro" id="IPR013106">
    <property type="entry name" value="Ig_V-set"/>
</dbReference>
<evidence type="ECO:0000256" key="2">
    <source>
        <dbReference type="ARBA" id="ARBA00023130"/>
    </source>
</evidence>
<dbReference type="SMART" id="SM00406">
    <property type="entry name" value="IGv"/>
    <property type="match status" value="1"/>
</dbReference>
<dbReference type="Proteomes" id="UP000694701">
    <property type="component" value="Unplaced"/>
</dbReference>